<dbReference type="OrthoDB" id="5351773at2"/>
<feature type="transmembrane region" description="Helical" evidence="1">
    <location>
        <begin position="279"/>
        <end position="297"/>
    </location>
</feature>
<feature type="transmembrane region" description="Helical" evidence="1">
    <location>
        <begin position="187"/>
        <end position="204"/>
    </location>
</feature>
<organism evidence="3 4">
    <name type="scientific">Halanaerobium saccharolyticum</name>
    <dbReference type="NCBI Taxonomy" id="43595"/>
    <lineage>
        <taxon>Bacteria</taxon>
        <taxon>Bacillati</taxon>
        <taxon>Bacillota</taxon>
        <taxon>Clostridia</taxon>
        <taxon>Halanaerobiales</taxon>
        <taxon>Halanaerobiaceae</taxon>
        <taxon>Halanaerobium</taxon>
    </lineage>
</organism>
<feature type="transmembrane region" description="Helical" evidence="1">
    <location>
        <begin position="107"/>
        <end position="127"/>
    </location>
</feature>
<reference evidence="3 4" key="1">
    <citation type="submission" date="2019-03" db="EMBL/GenBank/DDBJ databases">
        <title>Subsurface microbial communities from deep shales in Ohio and West Virginia, USA.</title>
        <authorList>
            <person name="Wrighton K."/>
        </authorList>
    </citation>
    <scope>NUCLEOTIDE SEQUENCE [LARGE SCALE GENOMIC DNA]</scope>
    <source>
        <strain evidence="3 4">MSL9.2</strain>
    </source>
</reference>
<feature type="transmembrane region" description="Helical" evidence="1">
    <location>
        <begin position="71"/>
        <end position="87"/>
    </location>
</feature>
<evidence type="ECO:0000256" key="1">
    <source>
        <dbReference type="SAM" id="Phobius"/>
    </source>
</evidence>
<accession>A0A4R7YRT7</accession>
<feature type="transmembrane region" description="Helical" evidence="1">
    <location>
        <begin position="133"/>
        <end position="150"/>
    </location>
</feature>
<proteinExistence type="predicted"/>
<dbReference type="RefSeq" id="WP_111571553.1">
    <property type="nucleotide sequence ID" value="NZ_QLME01000005.1"/>
</dbReference>
<evidence type="ECO:0000259" key="2">
    <source>
        <dbReference type="Pfam" id="PF09925"/>
    </source>
</evidence>
<feature type="transmembrane region" description="Helical" evidence="1">
    <location>
        <begin position="253"/>
        <end position="272"/>
    </location>
</feature>
<evidence type="ECO:0000313" key="3">
    <source>
        <dbReference type="EMBL" id="TDW00457.1"/>
    </source>
</evidence>
<feature type="domain" description="DUF2157" evidence="2">
    <location>
        <begin position="13"/>
        <end position="155"/>
    </location>
</feature>
<dbReference type="InterPro" id="IPR018677">
    <property type="entry name" value="DUF2157"/>
</dbReference>
<feature type="transmembrane region" description="Helical" evidence="1">
    <location>
        <begin position="303"/>
        <end position="323"/>
    </location>
</feature>
<gene>
    <name evidence="3" type="ORF">C8C77_12816</name>
</gene>
<keyword evidence="1" id="KW-0812">Transmembrane</keyword>
<feature type="transmembrane region" description="Helical" evidence="1">
    <location>
        <begin position="157"/>
        <end position="181"/>
    </location>
</feature>
<dbReference type="AlphaFoldDB" id="A0A4R7YRT7"/>
<feature type="transmembrane region" description="Helical" evidence="1">
    <location>
        <begin position="216"/>
        <end position="238"/>
    </location>
</feature>
<name>A0A4R7YRT7_9FIRM</name>
<keyword evidence="1" id="KW-1133">Transmembrane helix</keyword>
<dbReference type="Proteomes" id="UP000294697">
    <property type="component" value="Unassembled WGS sequence"/>
</dbReference>
<sequence>MAKKDKIILKEIEEWYNQDIIEENLYIRLSSMYQKNEWDLTTIIKWTLVIGAVMVSLGLISFIALIVQSEIFSVIILSALCLSGYYYGFKLKRRDFKYYFPKTGDALIAISCLILAADIFMINQFIFNQFIQGPTMIGLISIIYLFIAYFKQNNLVLVFSLLGFATWFGAETGYISGWGVYFLGLNYPMRFALISPMIILIGYFHKKLNFSIPESFIRIYYSFGLLFLNLSLWILSIFGNQGSLDNWGNNTELLFFSILWGIVNVIIFLIGSKFKDKMFVGYAITFIILNLYTRYFEYFWDEIYKSLFFIVLGGMSIIIGLYFENKLSE</sequence>
<dbReference type="Pfam" id="PF09925">
    <property type="entry name" value="DUF2157"/>
    <property type="match status" value="1"/>
</dbReference>
<comment type="caution">
    <text evidence="3">The sequence shown here is derived from an EMBL/GenBank/DDBJ whole genome shotgun (WGS) entry which is preliminary data.</text>
</comment>
<dbReference type="EMBL" id="SODA01000028">
    <property type="protein sequence ID" value="TDW00457.1"/>
    <property type="molecule type" value="Genomic_DNA"/>
</dbReference>
<feature type="transmembrane region" description="Helical" evidence="1">
    <location>
        <begin position="43"/>
        <end position="65"/>
    </location>
</feature>
<keyword evidence="1" id="KW-0472">Membrane</keyword>
<evidence type="ECO:0000313" key="4">
    <source>
        <dbReference type="Proteomes" id="UP000294697"/>
    </source>
</evidence>
<protein>
    <submittedName>
        <fullName evidence="3">Putative membrane protein</fullName>
    </submittedName>
</protein>